<gene>
    <name evidence="2" type="ORF">CDD81_7165</name>
</gene>
<name>A0A2C5X939_9HYPO</name>
<dbReference type="Proteomes" id="UP000226192">
    <property type="component" value="Unassembled WGS sequence"/>
</dbReference>
<feature type="compositionally biased region" description="Basic and acidic residues" evidence="1">
    <location>
        <begin position="126"/>
        <end position="136"/>
    </location>
</feature>
<dbReference type="AlphaFoldDB" id="A0A2C5X939"/>
<comment type="caution">
    <text evidence="2">The sequence shown here is derived from an EMBL/GenBank/DDBJ whole genome shotgun (WGS) entry which is preliminary data.</text>
</comment>
<evidence type="ECO:0000256" key="1">
    <source>
        <dbReference type="SAM" id="MobiDB-lite"/>
    </source>
</evidence>
<evidence type="ECO:0000313" key="3">
    <source>
        <dbReference type="Proteomes" id="UP000226192"/>
    </source>
</evidence>
<feature type="compositionally biased region" description="Polar residues" evidence="1">
    <location>
        <begin position="102"/>
        <end position="117"/>
    </location>
</feature>
<keyword evidence="3" id="KW-1185">Reference proteome</keyword>
<accession>A0A2C5X939</accession>
<proteinExistence type="predicted"/>
<feature type="region of interest" description="Disordered" evidence="1">
    <location>
        <begin position="79"/>
        <end position="136"/>
    </location>
</feature>
<reference evidence="2 3" key="1">
    <citation type="submission" date="2017-06" db="EMBL/GenBank/DDBJ databases">
        <title>Ant-infecting Ophiocordyceps genomes reveal a high diversity of potential behavioral manipulation genes and a possible major role for enterotoxins.</title>
        <authorList>
            <person name="De Bekker C."/>
            <person name="Evans H.C."/>
            <person name="Brachmann A."/>
            <person name="Hughes D.P."/>
        </authorList>
    </citation>
    <scope>NUCLEOTIDE SEQUENCE [LARGE SCALE GENOMIC DNA]</scope>
    <source>
        <strain evidence="2 3">Map64</strain>
    </source>
</reference>
<dbReference type="EMBL" id="NJET01000073">
    <property type="protein sequence ID" value="PHH62369.1"/>
    <property type="molecule type" value="Genomic_DNA"/>
</dbReference>
<sequence>MVVAMSQCADLWEPTQAVGRAADWYCFEDGASGVYSMCKGDNQGPQSCTVRTSRDWLEVGRGAAGRGVTDSYVPQIKETERGYRLGEGSDIQDGSDSMPDSIDTSLVTQVSGASPDSTPLPFSGESNDKAAEKSIEERTLPECKERLGWSIDIGSTEYRVPLAQGGLLTGPSWFRPSRLACAPLTWGMVSPCNGSGLTCSLYDAEVHGRTGPWIVPLAHCRDLAEPSILLAAHEGWYCFPTSNGRGMFALCGIVSDTASLCRGFSDIGRGPDSGLPNDGETSTRQDALRDPNAGAAAAVYLGAEGSNTDICGNGGWRLWHPTRGPGGYNMLATGDYVVRGSNRDYCGYSCYSLGRFVYVVEAASHQQGGCSIHSSRFDLFEKPRRIEVDNSIKERCAYFASKDLRATPGRVMCMRAAGNVQEVVMCLGLDGNVALGCEHI</sequence>
<organism evidence="2 3">
    <name type="scientific">Ophiocordyceps australis</name>
    <dbReference type="NCBI Taxonomy" id="1399860"/>
    <lineage>
        <taxon>Eukaryota</taxon>
        <taxon>Fungi</taxon>
        <taxon>Dikarya</taxon>
        <taxon>Ascomycota</taxon>
        <taxon>Pezizomycotina</taxon>
        <taxon>Sordariomycetes</taxon>
        <taxon>Hypocreomycetidae</taxon>
        <taxon>Hypocreales</taxon>
        <taxon>Ophiocordycipitaceae</taxon>
        <taxon>Ophiocordyceps</taxon>
    </lineage>
</organism>
<evidence type="ECO:0000313" key="2">
    <source>
        <dbReference type="EMBL" id="PHH62369.1"/>
    </source>
</evidence>
<protein>
    <submittedName>
        <fullName evidence="2">Uncharacterized protein</fullName>
    </submittedName>
</protein>